<dbReference type="Pfam" id="PF14856">
    <property type="entry name" value="Hce2"/>
    <property type="match status" value="1"/>
</dbReference>
<protein>
    <recommendedName>
        <fullName evidence="2">Ecp2 effector protein-like domain-containing protein</fullName>
    </recommendedName>
</protein>
<accession>A0A9P8VDW8</accession>
<name>A0A9P8VDW8_9PEZI</name>
<organism evidence="3 4">
    <name type="scientific">Plectosphaerella plurivora</name>
    <dbReference type="NCBI Taxonomy" id="936078"/>
    <lineage>
        <taxon>Eukaryota</taxon>
        <taxon>Fungi</taxon>
        <taxon>Dikarya</taxon>
        <taxon>Ascomycota</taxon>
        <taxon>Pezizomycotina</taxon>
        <taxon>Sordariomycetes</taxon>
        <taxon>Hypocreomycetidae</taxon>
        <taxon>Glomerellales</taxon>
        <taxon>Plectosphaerellaceae</taxon>
        <taxon>Plectosphaerella</taxon>
    </lineage>
</organism>
<dbReference type="OrthoDB" id="10471807at2759"/>
<evidence type="ECO:0000256" key="1">
    <source>
        <dbReference type="SAM" id="SignalP"/>
    </source>
</evidence>
<proteinExistence type="predicted"/>
<dbReference type="Proteomes" id="UP000770015">
    <property type="component" value="Unassembled WGS sequence"/>
</dbReference>
<comment type="caution">
    <text evidence="3">The sequence shown here is derived from an EMBL/GenBank/DDBJ whole genome shotgun (WGS) entry which is preliminary data.</text>
</comment>
<dbReference type="InterPro" id="IPR029226">
    <property type="entry name" value="Ecp2-like"/>
</dbReference>
<feature type="chain" id="PRO_5040310183" description="Ecp2 effector protein-like domain-containing protein" evidence="1">
    <location>
        <begin position="28"/>
        <end position="242"/>
    </location>
</feature>
<evidence type="ECO:0000259" key="2">
    <source>
        <dbReference type="Pfam" id="PF14856"/>
    </source>
</evidence>
<dbReference type="EMBL" id="JAGSXJ010000011">
    <property type="protein sequence ID" value="KAH6687439.1"/>
    <property type="molecule type" value="Genomic_DNA"/>
</dbReference>
<dbReference type="AlphaFoldDB" id="A0A9P8VDW8"/>
<gene>
    <name evidence="3" type="ORF">F5X68DRAFT_231906</name>
</gene>
<sequence length="242" mass="26501">MAAYRLAIAALIMPVIILTPLVRGVKAMDPCAMTVAPFDGANCRPITKPNGDEAALFLSNLYTSSHDGQGVCDIENSIFSGKSTNPDAALSEDCEALRIWLGANPGIWKGGMPWDDKWTSLATLDTCTFIAKPIRKTYALVAAADDVARFIEQGLDKHAIDGKLDVYGRSNCNNSYVDWRITGSKLLWVKKLPKNVAEKGQRKTVFIVKLEPKQFAGNRTSNKVVGTLLCVGRGRRLHRHIV</sequence>
<evidence type="ECO:0000313" key="4">
    <source>
        <dbReference type="Proteomes" id="UP000770015"/>
    </source>
</evidence>
<evidence type="ECO:0000313" key="3">
    <source>
        <dbReference type="EMBL" id="KAH6687439.1"/>
    </source>
</evidence>
<feature type="domain" description="Ecp2 effector protein-like" evidence="2">
    <location>
        <begin position="77"/>
        <end position="172"/>
    </location>
</feature>
<keyword evidence="4" id="KW-1185">Reference proteome</keyword>
<reference evidence="3" key="1">
    <citation type="journal article" date="2021" name="Nat. Commun.">
        <title>Genetic determinants of endophytism in the Arabidopsis root mycobiome.</title>
        <authorList>
            <person name="Mesny F."/>
            <person name="Miyauchi S."/>
            <person name="Thiergart T."/>
            <person name="Pickel B."/>
            <person name="Atanasova L."/>
            <person name="Karlsson M."/>
            <person name="Huettel B."/>
            <person name="Barry K.W."/>
            <person name="Haridas S."/>
            <person name="Chen C."/>
            <person name="Bauer D."/>
            <person name="Andreopoulos W."/>
            <person name="Pangilinan J."/>
            <person name="LaButti K."/>
            <person name="Riley R."/>
            <person name="Lipzen A."/>
            <person name="Clum A."/>
            <person name="Drula E."/>
            <person name="Henrissat B."/>
            <person name="Kohler A."/>
            <person name="Grigoriev I.V."/>
            <person name="Martin F.M."/>
            <person name="Hacquard S."/>
        </authorList>
    </citation>
    <scope>NUCLEOTIDE SEQUENCE</scope>
    <source>
        <strain evidence="3">MPI-SDFR-AT-0117</strain>
    </source>
</reference>
<keyword evidence="1" id="KW-0732">Signal</keyword>
<feature type="signal peptide" evidence="1">
    <location>
        <begin position="1"/>
        <end position="27"/>
    </location>
</feature>